<dbReference type="InterPro" id="IPR001789">
    <property type="entry name" value="Sig_transdc_resp-reg_receiver"/>
</dbReference>
<keyword evidence="6" id="KW-0597">Phosphoprotein</keyword>
<dbReference type="SUPFAM" id="SSF52172">
    <property type="entry name" value="CheY-like"/>
    <property type="match status" value="1"/>
</dbReference>
<proteinExistence type="predicted"/>
<evidence type="ECO:0000256" key="4">
    <source>
        <dbReference type="ARBA" id="ARBA00023163"/>
    </source>
</evidence>
<sequence>MKILIVDDETPIREWIQFSIERGGNPEFEIAAVAESGNEAFDMALKHQPDVVITDIKMPGMDGIELMKKVLEVSPYTNFVILTNYAEFSYAREAVTYGAKKYLLKSELRGRDILSTLEEIYGEIQEKAGNKEKDCYSNGYLDIFDCYYNLDNKEFLEDFWKRHGFRPGELFLVTAFEQRDGVRQKEVMDRLVGERKIHAIGPALKNRSIYLIFQAGSGEELTEAAEWFSEGCRRENLGLMVSGHMGKGLASIMEAIEEAEKMLRYTFLLDTGYLRIEDAMELLPLDRASIKKNCQKILAGILYEGEEVIQEALVQWFQSLHGAPFADIQWVKEMCIQLVIRIEEICAAHIPDFSEEHHQDMDWTLKVCGGLCRNLVNRIYSEDNFRYSQSVRDAIRYIHNNYNRDISLNEVAQYIYRSPEYLSRLFKSETGEKFSSYLMSYRLNKARDMLINTDMKIYEIAYAVGYTTPSYFSKMYRDFMGVGPEVTRSQRNTGGARGTKADG</sequence>
<feature type="modified residue" description="4-aspartylphosphate" evidence="6">
    <location>
        <position position="55"/>
    </location>
</feature>
<feature type="domain" description="HTH araC/xylS-type" evidence="7">
    <location>
        <begin position="392"/>
        <end position="490"/>
    </location>
</feature>
<comment type="caution">
    <text evidence="9">The sequence shown here is derived from an EMBL/GenBank/DDBJ whole genome shotgun (WGS) entry which is preliminary data.</text>
</comment>
<reference evidence="9 10" key="1">
    <citation type="submission" date="2024-03" db="EMBL/GenBank/DDBJ databases">
        <title>Human intestinal bacterial collection.</title>
        <authorList>
            <person name="Pauvert C."/>
            <person name="Hitch T.C.A."/>
            <person name="Clavel T."/>
        </authorList>
    </citation>
    <scope>NUCLEOTIDE SEQUENCE [LARGE SCALE GENOMIC DNA]</scope>
    <source>
        <strain evidence="9 10">CLA-SR-H021</strain>
    </source>
</reference>
<dbReference type="SMART" id="SM00448">
    <property type="entry name" value="REC"/>
    <property type="match status" value="1"/>
</dbReference>
<dbReference type="Proteomes" id="UP001454086">
    <property type="component" value="Unassembled WGS sequence"/>
</dbReference>
<organism evidence="9 10">
    <name type="scientific">Enterocloster hominis</name>
    <name type="common">ex Hitch et al. 2024</name>
    <dbReference type="NCBI Taxonomy" id="1917870"/>
    <lineage>
        <taxon>Bacteria</taxon>
        <taxon>Bacillati</taxon>
        <taxon>Bacillota</taxon>
        <taxon>Clostridia</taxon>
        <taxon>Lachnospirales</taxon>
        <taxon>Lachnospiraceae</taxon>
        <taxon>Enterocloster</taxon>
    </lineage>
</organism>
<dbReference type="InterPro" id="IPR011006">
    <property type="entry name" value="CheY-like_superfamily"/>
</dbReference>
<gene>
    <name evidence="9" type="ORF">WMQ36_19595</name>
</gene>
<evidence type="ECO:0000256" key="6">
    <source>
        <dbReference type="PROSITE-ProRule" id="PRU00169"/>
    </source>
</evidence>
<dbReference type="PANTHER" id="PTHR43280">
    <property type="entry name" value="ARAC-FAMILY TRANSCRIPTIONAL REGULATOR"/>
    <property type="match status" value="1"/>
</dbReference>
<evidence type="ECO:0000313" key="10">
    <source>
        <dbReference type="Proteomes" id="UP001454086"/>
    </source>
</evidence>
<dbReference type="Gene3D" id="1.10.10.60">
    <property type="entry name" value="Homeodomain-like"/>
    <property type="match status" value="2"/>
</dbReference>
<dbReference type="Pfam" id="PF12833">
    <property type="entry name" value="HTH_18"/>
    <property type="match status" value="1"/>
</dbReference>
<dbReference type="PANTHER" id="PTHR43280:SF2">
    <property type="entry name" value="HTH-TYPE TRANSCRIPTIONAL REGULATOR EXSA"/>
    <property type="match status" value="1"/>
</dbReference>
<comment type="function">
    <text evidence="5">May play the central regulatory role in sporulation. It may be an element of the effector pathway responsible for the activation of sporulation genes in response to nutritional stress. Spo0A may act in concert with spo0H (a sigma factor) to control the expression of some genes that are critical to the sporulation process.</text>
</comment>
<dbReference type="RefSeq" id="WP_008726710.1">
    <property type="nucleotide sequence ID" value="NZ_JBBMFM010000092.1"/>
</dbReference>
<evidence type="ECO:0000256" key="5">
    <source>
        <dbReference type="ARBA" id="ARBA00024867"/>
    </source>
</evidence>
<name>A0ABV1D9W5_9FIRM</name>
<evidence type="ECO:0000256" key="1">
    <source>
        <dbReference type="ARBA" id="ARBA00018672"/>
    </source>
</evidence>
<dbReference type="CDD" id="cd17536">
    <property type="entry name" value="REC_YesN-like"/>
    <property type="match status" value="1"/>
</dbReference>
<dbReference type="PROSITE" id="PS50110">
    <property type="entry name" value="RESPONSE_REGULATORY"/>
    <property type="match status" value="1"/>
</dbReference>
<dbReference type="Gene3D" id="3.40.50.2300">
    <property type="match status" value="1"/>
</dbReference>
<dbReference type="SMART" id="SM00342">
    <property type="entry name" value="HTH_ARAC"/>
    <property type="match status" value="1"/>
</dbReference>
<protein>
    <recommendedName>
        <fullName evidence="1">Stage 0 sporulation protein A homolog</fullName>
    </recommendedName>
</protein>
<dbReference type="PROSITE" id="PS01124">
    <property type="entry name" value="HTH_ARAC_FAMILY_2"/>
    <property type="match status" value="1"/>
</dbReference>
<evidence type="ECO:0000256" key="3">
    <source>
        <dbReference type="ARBA" id="ARBA00023125"/>
    </source>
</evidence>
<dbReference type="InterPro" id="IPR018060">
    <property type="entry name" value="HTH_AraC"/>
</dbReference>
<dbReference type="EMBL" id="JBBMFM010000092">
    <property type="protein sequence ID" value="MEQ2427175.1"/>
    <property type="molecule type" value="Genomic_DNA"/>
</dbReference>
<keyword evidence="3" id="KW-0238">DNA-binding</keyword>
<evidence type="ECO:0000256" key="2">
    <source>
        <dbReference type="ARBA" id="ARBA00023015"/>
    </source>
</evidence>
<dbReference type="InterPro" id="IPR009057">
    <property type="entry name" value="Homeodomain-like_sf"/>
</dbReference>
<evidence type="ECO:0000313" key="9">
    <source>
        <dbReference type="EMBL" id="MEQ2427175.1"/>
    </source>
</evidence>
<keyword evidence="2" id="KW-0805">Transcription regulation</keyword>
<evidence type="ECO:0000259" key="7">
    <source>
        <dbReference type="PROSITE" id="PS01124"/>
    </source>
</evidence>
<evidence type="ECO:0000259" key="8">
    <source>
        <dbReference type="PROSITE" id="PS50110"/>
    </source>
</evidence>
<dbReference type="Pfam" id="PF00072">
    <property type="entry name" value="Response_reg"/>
    <property type="match status" value="1"/>
</dbReference>
<accession>A0ABV1D9W5</accession>
<keyword evidence="10" id="KW-1185">Reference proteome</keyword>
<keyword evidence="4" id="KW-0804">Transcription</keyword>
<feature type="domain" description="Response regulatory" evidence="8">
    <location>
        <begin position="2"/>
        <end position="120"/>
    </location>
</feature>
<dbReference type="SUPFAM" id="SSF46689">
    <property type="entry name" value="Homeodomain-like"/>
    <property type="match status" value="2"/>
</dbReference>